<name>A0A2H0BJA7_9BACT</name>
<dbReference type="Proteomes" id="UP000229847">
    <property type="component" value="Unassembled WGS sequence"/>
</dbReference>
<organism evidence="3 4">
    <name type="scientific">Candidatus Woesebacteria bacterium CG22_combo_CG10-13_8_21_14_all_39_10</name>
    <dbReference type="NCBI Taxonomy" id="1975059"/>
    <lineage>
        <taxon>Bacteria</taxon>
        <taxon>Candidatus Woeseibacteriota</taxon>
    </lineage>
</organism>
<dbReference type="PANTHER" id="PTHR43566:SF1">
    <property type="entry name" value="AAA+ ATPASE DOMAIN-CONTAINING PROTEIN"/>
    <property type="match status" value="1"/>
</dbReference>
<dbReference type="Pfam" id="PF13173">
    <property type="entry name" value="AAA_14"/>
    <property type="match status" value="1"/>
</dbReference>
<comment type="caution">
    <text evidence="3">The sequence shown here is derived from an EMBL/GenBank/DDBJ whole genome shotgun (WGS) entry which is preliminary data.</text>
</comment>
<evidence type="ECO:0000259" key="1">
    <source>
        <dbReference type="Pfam" id="PF13173"/>
    </source>
</evidence>
<accession>A0A2H0BJA7</accession>
<dbReference type="Pfam" id="PF13635">
    <property type="entry name" value="DUF4143"/>
    <property type="match status" value="1"/>
</dbReference>
<dbReference type="SUPFAM" id="SSF52540">
    <property type="entry name" value="P-loop containing nucleoside triphosphate hydrolases"/>
    <property type="match status" value="1"/>
</dbReference>
<gene>
    <name evidence="3" type="ORF">COX03_01400</name>
</gene>
<evidence type="ECO:0000313" key="4">
    <source>
        <dbReference type="Proteomes" id="UP000229847"/>
    </source>
</evidence>
<protein>
    <submittedName>
        <fullName evidence="3">ATPase</fullName>
    </submittedName>
</protein>
<dbReference type="EMBL" id="PCSW01000043">
    <property type="protein sequence ID" value="PIP57752.1"/>
    <property type="molecule type" value="Genomic_DNA"/>
</dbReference>
<proteinExistence type="predicted"/>
<dbReference type="InterPro" id="IPR025420">
    <property type="entry name" value="DUF4143"/>
</dbReference>
<dbReference type="PANTHER" id="PTHR43566">
    <property type="entry name" value="CONSERVED PROTEIN"/>
    <property type="match status" value="1"/>
</dbReference>
<dbReference type="AlphaFoldDB" id="A0A2H0BJA7"/>
<evidence type="ECO:0000313" key="3">
    <source>
        <dbReference type="EMBL" id="PIP57752.1"/>
    </source>
</evidence>
<reference evidence="3 4" key="1">
    <citation type="submission" date="2017-09" db="EMBL/GenBank/DDBJ databases">
        <title>Depth-based differentiation of microbial function through sediment-hosted aquifers and enrichment of novel symbionts in the deep terrestrial subsurface.</title>
        <authorList>
            <person name="Probst A.J."/>
            <person name="Ladd B."/>
            <person name="Jarett J.K."/>
            <person name="Geller-Mcgrath D.E."/>
            <person name="Sieber C.M."/>
            <person name="Emerson J.B."/>
            <person name="Anantharaman K."/>
            <person name="Thomas B.C."/>
            <person name="Malmstrom R."/>
            <person name="Stieglmeier M."/>
            <person name="Klingl A."/>
            <person name="Woyke T."/>
            <person name="Ryan C.M."/>
            <person name="Banfield J.F."/>
        </authorList>
    </citation>
    <scope>NUCLEOTIDE SEQUENCE [LARGE SCALE GENOMIC DNA]</scope>
    <source>
        <strain evidence="3">CG22_combo_CG10-13_8_21_14_all_39_10</strain>
    </source>
</reference>
<dbReference type="InterPro" id="IPR027417">
    <property type="entry name" value="P-loop_NTPase"/>
</dbReference>
<sequence>MIKRRIFDSLVAHLENKGITLLTGPRQSGKTTLLLLLRDYLIKSDQKTIFLNLDMTNDRNYFSSQMDLVRKIKSEFGNKRGFVFIDEIQRKENAGVFLKGIYDMNLPYKFIVSGSGSIELKEKIHESLAGRKRIFKLSTLSFEEFVNYKTEYEYEDRLQEYLRINEDERKGFLEEYLKFGGYPKVVLADTLDNKRLEIEEIYQSYLLKDISFLLKVVNIDAFAKLIKLLAGQIGRLVNYSEISNTLDISALTLKNYLWYLENTFVIEKVYPFFGNVRKEITKSPVYYFNDLGMRNLALDIFGKEVNEGIGDEGFLFQNFVYFLLKPRPTSPERIRFWRTKDGAEVDFVRDIGPKIGAFEVKYSNIKNVKITRSLRSFIEKYKPPKAFIINLSLEKSMKVGDTVVGALPFFKLSKVIES</sequence>
<feature type="domain" description="AAA" evidence="1">
    <location>
        <begin position="17"/>
        <end position="145"/>
    </location>
</feature>
<evidence type="ECO:0000259" key="2">
    <source>
        <dbReference type="Pfam" id="PF13635"/>
    </source>
</evidence>
<dbReference type="InterPro" id="IPR041682">
    <property type="entry name" value="AAA_14"/>
</dbReference>
<dbReference type="Gene3D" id="3.40.50.300">
    <property type="entry name" value="P-loop containing nucleotide triphosphate hydrolases"/>
    <property type="match status" value="1"/>
</dbReference>
<feature type="domain" description="DUF4143" evidence="2">
    <location>
        <begin position="208"/>
        <end position="363"/>
    </location>
</feature>